<dbReference type="InParanoid" id="A0A2P5HGT1"/>
<comment type="caution">
    <text evidence="7">The sequence shown here is derived from an EMBL/GenBank/DDBJ whole genome shotgun (WGS) entry which is preliminary data.</text>
</comment>
<dbReference type="OrthoDB" id="4018688at2759"/>
<dbReference type="InterPro" id="IPR002828">
    <property type="entry name" value="SurE-like_Pase/nucleotidase"/>
</dbReference>
<dbReference type="Proteomes" id="UP000094444">
    <property type="component" value="Unassembled WGS sequence"/>
</dbReference>
<feature type="chain" id="PRO_5015103574" description="Survival protein SurE-like phosphatase/nucleotidase domain-containing protein" evidence="5">
    <location>
        <begin position="23"/>
        <end position="314"/>
    </location>
</feature>
<evidence type="ECO:0000256" key="2">
    <source>
        <dbReference type="ARBA" id="ARBA00022723"/>
    </source>
</evidence>
<keyword evidence="5" id="KW-0732">Signal</keyword>
<protein>
    <recommendedName>
        <fullName evidence="6">Survival protein SurE-like phosphatase/nucleotidase domain-containing protein</fullName>
    </recommendedName>
</protein>
<evidence type="ECO:0000259" key="6">
    <source>
        <dbReference type="Pfam" id="PF01975"/>
    </source>
</evidence>
<dbReference type="SUPFAM" id="SSF64167">
    <property type="entry name" value="SurE-like"/>
    <property type="match status" value="1"/>
</dbReference>
<evidence type="ECO:0000256" key="3">
    <source>
        <dbReference type="ARBA" id="ARBA00022801"/>
    </source>
</evidence>
<dbReference type="GO" id="GO:0046872">
    <property type="term" value="F:metal ion binding"/>
    <property type="evidence" value="ECO:0007669"/>
    <property type="project" value="UniProtKB-KW"/>
</dbReference>
<accession>A0A2P5HGT1</accession>
<dbReference type="Gene3D" id="3.40.1210.10">
    <property type="entry name" value="Survival protein SurE-like phosphatase/nucleotidase"/>
    <property type="match status" value="1"/>
</dbReference>
<feature type="region of interest" description="Disordered" evidence="4">
    <location>
        <begin position="57"/>
        <end position="77"/>
    </location>
</feature>
<gene>
    <name evidence="7" type="ORF">DHEL01_v212147</name>
</gene>
<keyword evidence="2" id="KW-0479">Metal-binding</keyword>
<name>A0A2P5HGT1_DIAHE</name>
<dbReference type="PANTHER" id="PTHR30457">
    <property type="entry name" value="5'-NUCLEOTIDASE SURE"/>
    <property type="match status" value="1"/>
</dbReference>
<sequence>MGVQSFLKHSALLALAVGSSNGIRIIQSNDDGWAELNIRKFHDMLIDAGHDAVVSAPAENMSGKGSSDEDPKPRTEACQYDSCPAGTNTAVGSNATDPTLNWVNSFPATSMRLGLSEIGPGVWGEGKEAELAVTGPNVGSNLIVQVPFSGTVGSACYAAHEAGIPAIAFSGLSDSNLGLLGGNAAWDANPAPESSAVFAELALNLTTRIIDSGAPYLPADTFLNVNMMAPLGECADPAAYKWVLTRVNPSTPLLSSADVKLCDRDTLPQETQVVHASSGCYVSVSVGDCSDKTTAAADAQQAVVDKIGDMLSCF</sequence>
<organism evidence="7 8">
    <name type="scientific">Diaporthe helianthi</name>
    <dbReference type="NCBI Taxonomy" id="158607"/>
    <lineage>
        <taxon>Eukaryota</taxon>
        <taxon>Fungi</taxon>
        <taxon>Dikarya</taxon>
        <taxon>Ascomycota</taxon>
        <taxon>Pezizomycotina</taxon>
        <taxon>Sordariomycetes</taxon>
        <taxon>Sordariomycetidae</taxon>
        <taxon>Diaporthales</taxon>
        <taxon>Diaporthaceae</taxon>
        <taxon>Diaporthe</taxon>
    </lineage>
</organism>
<dbReference type="InterPro" id="IPR030048">
    <property type="entry name" value="SurE"/>
</dbReference>
<evidence type="ECO:0000256" key="4">
    <source>
        <dbReference type="SAM" id="MobiDB-lite"/>
    </source>
</evidence>
<feature type="compositionally biased region" description="Basic and acidic residues" evidence="4">
    <location>
        <begin position="66"/>
        <end position="75"/>
    </location>
</feature>
<dbReference type="EMBL" id="MAVT02002269">
    <property type="protein sequence ID" value="POS69459.1"/>
    <property type="molecule type" value="Genomic_DNA"/>
</dbReference>
<evidence type="ECO:0000313" key="7">
    <source>
        <dbReference type="EMBL" id="POS69459.1"/>
    </source>
</evidence>
<evidence type="ECO:0000256" key="1">
    <source>
        <dbReference type="ARBA" id="ARBA00011062"/>
    </source>
</evidence>
<dbReference type="InterPro" id="IPR036523">
    <property type="entry name" value="SurE-like_sf"/>
</dbReference>
<keyword evidence="8" id="KW-1185">Reference proteome</keyword>
<proteinExistence type="inferred from homology"/>
<keyword evidence="3" id="KW-0378">Hydrolase</keyword>
<feature type="signal peptide" evidence="5">
    <location>
        <begin position="1"/>
        <end position="22"/>
    </location>
</feature>
<dbReference type="Pfam" id="PF01975">
    <property type="entry name" value="SurE"/>
    <property type="match status" value="1"/>
</dbReference>
<dbReference type="STRING" id="158607.A0A2P5HGT1"/>
<evidence type="ECO:0000313" key="8">
    <source>
        <dbReference type="Proteomes" id="UP000094444"/>
    </source>
</evidence>
<dbReference type="GO" id="GO:0008252">
    <property type="term" value="F:nucleotidase activity"/>
    <property type="evidence" value="ECO:0007669"/>
    <property type="project" value="InterPro"/>
</dbReference>
<dbReference type="AlphaFoldDB" id="A0A2P5HGT1"/>
<dbReference type="PANTHER" id="PTHR30457:SF0">
    <property type="entry name" value="PHOSPHATASE, PUTATIVE (AFU_ORTHOLOGUE AFUA_4G01070)-RELATED"/>
    <property type="match status" value="1"/>
</dbReference>
<feature type="domain" description="Survival protein SurE-like phosphatase/nucleotidase" evidence="6">
    <location>
        <begin position="25"/>
        <end position="228"/>
    </location>
</feature>
<reference evidence="7" key="1">
    <citation type="submission" date="2017-09" db="EMBL/GenBank/DDBJ databases">
        <title>Polyketide synthases of a Diaporthe helianthi virulent isolate.</title>
        <authorList>
            <person name="Baroncelli R."/>
        </authorList>
    </citation>
    <scope>NUCLEOTIDE SEQUENCE [LARGE SCALE GENOMIC DNA]</scope>
    <source>
        <strain evidence="7">7/96</strain>
    </source>
</reference>
<comment type="similarity">
    <text evidence="1">Belongs to the SurE nucleotidase family.</text>
</comment>
<evidence type="ECO:0000256" key="5">
    <source>
        <dbReference type="SAM" id="SignalP"/>
    </source>
</evidence>